<accession>D8SHM9</accession>
<dbReference type="InterPro" id="IPR050796">
    <property type="entry name" value="SCF_F-box_component"/>
</dbReference>
<dbReference type="Pfam" id="PF00646">
    <property type="entry name" value="F-box"/>
    <property type="match status" value="1"/>
</dbReference>
<dbReference type="PANTHER" id="PTHR31672">
    <property type="entry name" value="BNACNNG10540D PROTEIN"/>
    <property type="match status" value="1"/>
</dbReference>
<dbReference type="GO" id="GO:0004842">
    <property type="term" value="F:ubiquitin-protein transferase activity"/>
    <property type="evidence" value="ECO:0000318"/>
    <property type="project" value="GO_Central"/>
</dbReference>
<dbReference type="EMBL" id="GL377620">
    <property type="protein sequence ID" value="EFJ16030.1"/>
    <property type="molecule type" value="Genomic_DNA"/>
</dbReference>
<name>D8SHM9_SELML</name>
<dbReference type="InterPro" id="IPR011043">
    <property type="entry name" value="Gal_Oxase/kelch_b-propeller"/>
</dbReference>
<protein>
    <recommendedName>
        <fullName evidence="1">F-box domain-containing protein</fullName>
    </recommendedName>
</protein>
<dbReference type="InterPro" id="IPR036047">
    <property type="entry name" value="F-box-like_dom_sf"/>
</dbReference>
<evidence type="ECO:0000313" key="2">
    <source>
        <dbReference type="EMBL" id="EFJ16030.1"/>
    </source>
</evidence>
<dbReference type="Gramene" id="EFJ16030">
    <property type="protein sequence ID" value="EFJ16030"/>
    <property type="gene ID" value="SELMODRAFT_422192"/>
</dbReference>
<dbReference type="InParanoid" id="D8SHM9"/>
<evidence type="ECO:0000259" key="1">
    <source>
        <dbReference type="SMART" id="SM00256"/>
    </source>
</evidence>
<dbReference type="AlphaFoldDB" id="D8SHM9"/>
<evidence type="ECO:0000313" key="3">
    <source>
        <dbReference type="Proteomes" id="UP000001514"/>
    </source>
</evidence>
<dbReference type="InterPro" id="IPR001810">
    <property type="entry name" value="F-box_dom"/>
</dbReference>
<feature type="domain" description="F-box" evidence="1">
    <location>
        <begin position="20"/>
        <end position="60"/>
    </location>
</feature>
<dbReference type="Gene3D" id="1.20.1280.50">
    <property type="match status" value="1"/>
</dbReference>
<dbReference type="KEGG" id="smo:SELMODRAFT_422192"/>
<dbReference type="SUPFAM" id="SSF50965">
    <property type="entry name" value="Galactose oxidase, central domain"/>
    <property type="match status" value="1"/>
</dbReference>
<dbReference type="Proteomes" id="UP000001514">
    <property type="component" value="Unassembled WGS sequence"/>
</dbReference>
<proteinExistence type="predicted"/>
<dbReference type="SUPFAM" id="SSF81383">
    <property type="entry name" value="F-box domain"/>
    <property type="match status" value="1"/>
</dbReference>
<dbReference type="HOGENOM" id="CLU_675109_0_0_1"/>
<dbReference type="SMART" id="SM00256">
    <property type="entry name" value="FBOX"/>
    <property type="match status" value="1"/>
</dbReference>
<reference evidence="2 3" key="1">
    <citation type="journal article" date="2011" name="Science">
        <title>The Selaginella genome identifies genetic changes associated with the evolution of vascular plants.</title>
        <authorList>
            <person name="Banks J.A."/>
            <person name="Nishiyama T."/>
            <person name="Hasebe M."/>
            <person name="Bowman J.L."/>
            <person name="Gribskov M."/>
            <person name="dePamphilis C."/>
            <person name="Albert V.A."/>
            <person name="Aono N."/>
            <person name="Aoyama T."/>
            <person name="Ambrose B.A."/>
            <person name="Ashton N.W."/>
            <person name="Axtell M.J."/>
            <person name="Barker E."/>
            <person name="Barker M.S."/>
            <person name="Bennetzen J.L."/>
            <person name="Bonawitz N.D."/>
            <person name="Chapple C."/>
            <person name="Cheng C."/>
            <person name="Correa L.G."/>
            <person name="Dacre M."/>
            <person name="DeBarry J."/>
            <person name="Dreyer I."/>
            <person name="Elias M."/>
            <person name="Engstrom E.M."/>
            <person name="Estelle M."/>
            <person name="Feng L."/>
            <person name="Finet C."/>
            <person name="Floyd S.K."/>
            <person name="Frommer W.B."/>
            <person name="Fujita T."/>
            <person name="Gramzow L."/>
            <person name="Gutensohn M."/>
            <person name="Harholt J."/>
            <person name="Hattori M."/>
            <person name="Heyl A."/>
            <person name="Hirai T."/>
            <person name="Hiwatashi Y."/>
            <person name="Ishikawa M."/>
            <person name="Iwata M."/>
            <person name="Karol K.G."/>
            <person name="Koehler B."/>
            <person name="Kolukisaoglu U."/>
            <person name="Kubo M."/>
            <person name="Kurata T."/>
            <person name="Lalonde S."/>
            <person name="Li K."/>
            <person name="Li Y."/>
            <person name="Litt A."/>
            <person name="Lyons E."/>
            <person name="Manning G."/>
            <person name="Maruyama T."/>
            <person name="Michael T.P."/>
            <person name="Mikami K."/>
            <person name="Miyazaki S."/>
            <person name="Morinaga S."/>
            <person name="Murata T."/>
            <person name="Mueller-Roeber B."/>
            <person name="Nelson D.R."/>
            <person name="Obara M."/>
            <person name="Oguri Y."/>
            <person name="Olmstead R.G."/>
            <person name="Onodera N."/>
            <person name="Petersen B.L."/>
            <person name="Pils B."/>
            <person name="Prigge M."/>
            <person name="Rensing S.A."/>
            <person name="Riano-Pachon D.M."/>
            <person name="Roberts A.W."/>
            <person name="Sato Y."/>
            <person name="Scheller H.V."/>
            <person name="Schulz B."/>
            <person name="Schulz C."/>
            <person name="Shakirov E.V."/>
            <person name="Shibagaki N."/>
            <person name="Shinohara N."/>
            <person name="Shippen D.E."/>
            <person name="Soerensen I."/>
            <person name="Sotooka R."/>
            <person name="Sugimoto N."/>
            <person name="Sugita M."/>
            <person name="Sumikawa N."/>
            <person name="Tanurdzic M."/>
            <person name="Theissen G."/>
            <person name="Ulvskov P."/>
            <person name="Wakazuki S."/>
            <person name="Weng J.K."/>
            <person name="Willats W.W."/>
            <person name="Wipf D."/>
            <person name="Wolf P.G."/>
            <person name="Yang L."/>
            <person name="Zimmer A.D."/>
            <person name="Zhu Q."/>
            <person name="Mitros T."/>
            <person name="Hellsten U."/>
            <person name="Loque D."/>
            <person name="Otillar R."/>
            <person name="Salamov A."/>
            <person name="Schmutz J."/>
            <person name="Shapiro H."/>
            <person name="Lindquist E."/>
            <person name="Lucas S."/>
            <person name="Rokhsar D."/>
            <person name="Grigoriev I.V."/>
        </authorList>
    </citation>
    <scope>NUCLEOTIDE SEQUENCE [LARGE SCALE GENOMIC DNA]</scope>
</reference>
<organism evidence="3">
    <name type="scientific">Selaginella moellendorffii</name>
    <name type="common">Spikemoss</name>
    <dbReference type="NCBI Taxonomy" id="88036"/>
    <lineage>
        <taxon>Eukaryota</taxon>
        <taxon>Viridiplantae</taxon>
        <taxon>Streptophyta</taxon>
        <taxon>Embryophyta</taxon>
        <taxon>Tracheophyta</taxon>
        <taxon>Lycopodiopsida</taxon>
        <taxon>Selaginellales</taxon>
        <taxon>Selaginellaceae</taxon>
        <taxon>Selaginella</taxon>
    </lineage>
</organism>
<dbReference type="GO" id="GO:0031146">
    <property type="term" value="P:SCF-dependent proteasomal ubiquitin-dependent protein catabolic process"/>
    <property type="evidence" value="ECO:0000318"/>
    <property type="project" value="GO_Central"/>
</dbReference>
<gene>
    <name evidence="2" type="ORF">SELMODRAFT_422192</name>
</gene>
<keyword evidence="3" id="KW-1185">Reference proteome</keyword>
<sequence>MRLEEPRRRRRWSGEDWAVLPSELLDLILLRLPLLAIVRARSVCKSWNDAIQSPGFAHRKALLDHELGCVPKGWLVTLIGRYKKKWVWLYDPRSGLRHQITLPASLKGTFYEAVVVGGFIFIEAGCVNCDDNFSSRYLAWNPITGFVKELFVPQAGCLAVVSTNRSLKVYSLKPSGGGEESKKILSGLAGSWHRVAFLTYRNQFFFGTYSNGLVYSTKAFRDRTLTAQDMITFKISGVELPPQLERKCRWGLKLLNSEGSLLLLVACTPLRRDGNRMQVWRLIDGAPPGARWEFISAMPEEFYELVFRGKVTQHNWRCAAVDHLVYVSSSHRRVEQQEGVVVLDLRTSRWSKVEPVHHERQHCPWSAPAAFYPSFASLDDSAMPPQPKFSPEDVGTSQPRPAFLRSMV</sequence>